<sequence length="178" mass="21014">MHKTRVFFDIEKETNWLNNLSKEGYRLTNKSWFTYYFENCDKEKYIYQIERRKPFSSKENEDYINFVSSLNINTVSTQWGWFYFEKENDGKEFTIFSDIPSKIAHYRNLIITVLIIAFFSFSIFNNCLNSPVGSQGPYVFNLSVPLVGNSIIIFASITTAIKYILKIHMLKKENSVVE</sequence>
<evidence type="ECO:0000256" key="1">
    <source>
        <dbReference type="SAM" id="Phobius"/>
    </source>
</evidence>
<keyword evidence="3" id="KW-1185">Reference proteome</keyword>
<dbReference type="AlphaFoldDB" id="A0AAX2ZDG6"/>
<feature type="transmembrane region" description="Helical" evidence="1">
    <location>
        <begin position="144"/>
        <end position="165"/>
    </location>
</feature>
<evidence type="ECO:0000313" key="3">
    <source>
        <dbReference type="Proteomes" id="UP001198983"/>
    </source>
</evidence>
<keyword evidence="1" id="KW-0812">Transmembrane</keyword>
<dbReference type="EMBL" id="CP081135">
    <property type="protein sequence ID" value="UEL47061.1"/>
    <property type="molecule type" value="Genomic_DNA"/>
</dbReference>
<accession>A0AAX2ZDG6</accession>
<dbReference type="KEGG" id="tem:JW646_15700"/>
<reference evidence="2 3" key="1">
    <citation type="journal article" date="2023" name="Int. J. Syst. Evol. Microbiol.">
        <title>Terrisporobacter hibernicus sp. nov., isolated from bovine faeces in Northern Ireland.</title>
        <authorList>
            <person name="Mitchell M."/>
            <person name="Nguyen S.V."/>
            <person name="Connor M."/>
            <person name="Fairley D.J."/>
            <person name="Donoghue O."/>
            <person name="Marshall H."/>
            <person name="Koolman L."/>
            <person name="McMullan G."/>
            <person name="Schaffer K.E."/>
            <person name="McGrath J.W."/>
            <person name="Fanning S."/>
        </authorList>
    </citation>
    <scope>NUCLEOTIDE SEQUENCE [LARGE SCALE GENOMIC DNA]</scope>
    <source>
        <strain evidence="2 3">MCA3</strain>
    </source>
</reference>
<dbReference type="Proteomes" id="UP001198983">
    <property type="component" value="Chromosome"/>
</dbReference>
<dbReference type="InterPro" id="IPR021359">
    <property type="entry name" value="DUF2812"/>
</dbReference>
<proteinExistence type="predicted"/>
<organism evidence="2 3">
    <name type="scientific">Terrisporobacter hibernicus</name>
    <dbReference type="NCBI Taxonomy" id="2813371"/>
    <lineage>
        <taxon>Bacteria</taxon>
        <taxon>Bacillati</taxon>
        <taxon>Bacillota</taxon>
        <taxon>Clostridia</taxon>
        <taxon>Peptostreptococcales</taxon>
        <taxon>Peptostreptococcaceae</taxon>
        <taxon>Terrisporobacter</taxon>
    </lineage>
</organism>
<name>A0AAX2ZDG6_9FIRM</name>
<keyword evidence="1" id="KW-1133">Transmembrane helix</keyword>
<gene>
    <name evidence="2" type="ORF">JW646_15700</name>
</gene>
<feature type="transmembrane region" description="Helical" evidence="1">
    <location>
        <begin position="106"/>
        <end position="124"/>
    </location>
</feature>
<evidence type="ECO:0000313" key="2">
    <source>
        <dbReference type="EMBL" id="UEL47061.1"/>
    </source>
</evidence>
<keyword evidence="1" id="KW-0472">Membrane</keyword>
<dbReference type="RefSeq" id="WP_228415614.1">
    <property type="nucleotide sequence ID" value="NZ_CP081135.1"/>
</dbReference>
<dbReference type="Pfam" id="PF11193">
    <property type="entry name" value="DUF2812"/>
    <property type="match status" value="1"/>
</dbReference>
<protein>
    <submittedName>
        <fullName evidence="2">DUF2812 domain-containing protein</fullName>
    </submittedName>
</protein>